<evidence type="ECO:0000256" key="1">
    <source>
        <dbReference type="SAM" id="MobiDB-lite"/>
    </source>
</evidence>
<accession>A0AAE0BDY9</accession>
<gene>
    <name evidence="2" type="ORF">CYMTET_55551</name>
</gene>
<evidence type="ECO:0000313" key="2">
    <source>
        <dbReference type="EMBL" id="KAK3234183.1"/>
    </source>
</evidence>
<evidence type="ECO:0000313" key="3">
    <source>
        <dbReference type="Proteomes" id="UP001190700"/>
    </source>
</evidence>
<feature type="region of interest" description="Disordered" evidence="1">
    <location>
        <begin position="43"/>
        <end position="63"/>
    </location>
</feature>
<name>A0AAE0BDY9_9CHLO</name>
<dbReference type="Proteomes" id="UP001190700">
    <property type="component" value="Unassembled WGS sequence"/>
</dbReference>
<feature type="region of interest" description="Disordered" evidence="1">
    <location>
        <begin position="79"/>
        <end position="99"/>
    </location>
</feature>
<protein>
    <submittedName>
        <fullName evidence="2">Uncharacterized protein</fullName>
    </submittedName>
</protein>
<proteinExistence type="predicted"/>
<comment type="caution">
    <text evidence="2">The sequence shown here is derived from an EMBL/GenBank/DDBJ whole genome shotgun (WGS) entry which is preliminary data.</text>
</comment>
<organism evidence="2 3">
    <name type="scientific">Cymbomonas tetramitiformis</name>
    <dbReference type="NCBI Taxonomy" id="36881"/>
    <lineage>
        <taxon>Eukaryota</taxon>
        <taxon>Viridiplantae</taxon>
        <taxon>Chlorophyta</taxon>
        <taxon>Pyramimonadophyceae</taxon>
        <taxon>Pyramimonadales</taxon>
        <taxon>Pyramimonadaceae</taxon>
        <taxon>Cymbomonas</taxon>
    </lineage>
</organism>
<dbReference type="EMBL" id="LGRX02035546">
    <property type="protein sequence ID" value="KAK3234183.1"/>
    <property type="molecule type" value="Genomic_DNA"/>
</dbReference>
<keyword evidence="3" id="KW-1185">Reference proteome</keyword>
<dbReference type="AlphaFoldDB" id="A0AAE0BDY9"/>
<sequence length="253" mass="27346">MRSKSIVCWCHDSRSAHLNHLRAGVNSRSAHSLLTDVPSLDLDAQEDPQRSPHVSHQLGGPRGEVAEHRHRLAVTSNGKFPISSEMDKGCTPQLGERTGTGARTDLEVVGSRAQWNRHRAEPKAAHVDVAQHRVHLAGNNQRQGEHLATTHNDAPAPLGVHSTQHKGSTQVKAPSLSAHDAAVGAVAQRNVHLALTRHNRRSAAAQQNPEQLVAPTEQLTVVQTTTSLVLVEHVAVVQCSPQLVAVLHILHNT</sequence>
<reference evidence="2 3" key="1">
    <citation type="journal article" date="2015" name="Genome Biol. Evol.">
        <title>Comparative Genomics of a Bacterivorous Green Alga Reveals Evolutionary Causalities and Consequences of Phago-Mixotrophic Mode of Nutrition.</title>
        <authorList>
            <person name="Burns J.A."/>
            <person name="Paasch A."/>
            <person name="Narechania A."/>
            <person name="Kim E."/>
        </authorList>
    </citation>
    <scope>NUCLEOTIDE SEQUENCE [LARGE SCALE GENOMIC DNA]</scope>
    <source>
        <strain evidence="2 3">PLY_AMNH</strain>
    </source>
</reference>